<dbReference type="InterPro" id="IPR044730">
    <property type="entry name" value="RNase_H-like_dom_plant"/>
</dbReference>
<keyword evidence="3" id="KW-1185">Reference proteome</keyword>
<dbReference type="InterPro" id="IPR002156">
    <property type="entry name" value="RNaseH_domain"/>
</dbReference>
<name>A0AAV6XEV5_9LAMI</name>
<protein>
    <recommendedName>
        <fullName evidence="1">RNase H type-1 domain-containing protein</fullName>
    </recommendedName>
</protein>
<dbReference type="GO" id="GO:0004523">
    <property type="term" value="F:RNA-DNA hybrid ribonuclease activity"/>
    <property type="evidence" value="ECO:0007669"/>
    <property type="project" value="InterPro"/>
</dbReference>
<dbReference type="Gene3D" id="3.30.420.10">
    <property type="entry name" value="Ribonuclease H-like superfamily/Ribonuclease H"/>
    <property type="match status" value="1"/>
</dbReference>
<dbReference type="Proteomes" id="UP000826271">
    <property type="component" value="Unassembled WGS sequence"/>
</dbReference>
<comment type="caution">
    <text evidence="2">The sequence shown here is derived from an EMBL/GenBank/DDBJ whole genome shotgun (WGS) entry which is preliminary data.</text>
</comment>
<feature type="domain" description="RNase H type-1" evidence="1">
    <location>
        <begin position="53"/>
        <end position="122"/>
    </location>
</feature>
<reference evidence="2" key="1">
    <citation type="submission" date="2019-10" db="EMBL/GenBank/DDBJ databases">
        <authorList>
            <person name="Zhang R."/>
            <person name="Pan Y."/>
            <person name="Wang J."/>
            <person name="Ma R."/>
            <person name="Yu S."/>
        </authorList>
    </citation>
    <scope>NUCLEOTIDE SEQUENCE</scope>
    <source>
        <strain evidence="2">LA-IB0</strain>
        <tissue evidence="2">Leaf</tissue>
    </source>
</reference>
<dbReference type="AlphaFoldDB" id="A0AAV6XEV5"/>
<gene>
    <name evidence="2" type="ORF">BUALT_Bualt07G0133800</name>
</gene>
<evidence type="ECO:0000259" key="1">
    <source>
        <dbReference type="Pfam" id="PF13456"/>
    </source>
</evidence>
<dbReference type="Pfam" id="PF13456">
    <property type="entry name" value="RVT_3"/>
    <property type="match status" value="1"/>
</dbReference>
<dbReference type="PANTHER" id="PTHR47723">
    <property type="entry name" value="OS05G0353850 PROTEIN"/>
    <property type="match status" value="1"/>
</dbReference>
<dbReference type="CDD" id="cd06222">
    <property type="entry name" value="RNase_H_like"/>
    <property type="match status" value="1"/>
</dbReference>
<dbReference type="EMBL" id="WHWC01000007">
    <property type="protein sequence ID" value="KAG8379865.1"/>
    <property type="molecule type" value="Genomic_DNA"/>
</dbReference>
<evidence type="ECO:0000313" key="3">
    <source>
        <dbReference type="Proteomes" id="UP000826271"/>
    </source>
</evidence>
<dbReference type="InterPro" id="IPR036397">
    <property type="entry name" value="RNaseH_sf"/>
</dbReference>
<dbReference type="GO" id="GO:0003676">
    <property type="term" value="F:nucleic acid binding"/>
    <property type="evidence" value="ECO:0007669"/>
    <property type="project" value="InterPro"/>
</dbReference>
<dbReference type="InterPro" id="IPR053151">
    <property type="entry name" value="RNase_H-like"/>
</dbReference>
<accession>A0AAV6XEV5</accession>
<dbReference type="PANTHER" id="PTHR47723:SF21">
    <property type="entry name" value="POLYNUCLEOTIDYL TRANSFERASE, RIBONUCLEASE H-LIKE SUPERFAMILY PROTEIN"/>
    <property type="match status" value="1"/>
</dbReference>
<sequence length="175" mass="19309">MDRDNFALVLVICWSIWSSRNKALWEGKLLNQANTCAHATAFLSSFKERLGKLLLAVRRSWHSIIIEGDCIQVIQKLQRSVSDCSNINPIILDILSLVSSFLSCLYSHVRRSGNRVAHCYARLLSSFSVGCNVIPVSVATSISADIASSINNIVWSLKSKVKSGMNCITSCPTFS</sequence>
<organism evidence="2 3">
    <name type="scientific">Buddleja alternifolia</name>
    <dbReference type="NCBI Taxonomy" id="168488"/>
    <lineage>
        <taxon>Eukaryota</taxon>
        <taxon>Viridiplantae</taxon>
        <taxon>Streptophyta</taxon>
        <taxon>Embryophyta</taxon>
        <taxon>Tracheophyta</taxon>
        <taxon>Spermatophyta</taxon>
        <taxon>Magnoliopsida</taxon>
        <taxon>eudicotyledons</taxon>
        <taxon>Gunneridae</taxon>
        <taxon>Pentapetalae</taxon>
        <taxon>asterids</taxon>
        <taxon>lamiids</taxon>
        <taxon>Lamiales</taxon>
        <taxon>Scrophulariaceae</taxon>
        <taxon>Buddlejeae</taxon>
        <taxon>Buddleja</taxon>
    </lineage>
</organism>
<evidence type="ECO:0000313" key="2">
    <source>
        <dbReference type="EMBL" id="KAG8379865.1"/>
    </source>
</evidence>
<proteinExistence type="predicted"/>